<protein>
    <recommendedName>
        <fullName evidence="3">Lipoprotein</fullName>
    </recommendedName>
</protein>
<organism evidence="1 2">
    <name type="scientific">Streptomyces clavifer</name>
    <dbReference type="NCBI Taxonomy" id="68188"/>
    <lineage>
        <taxon>Bacteria</taxon>
        <taxon>Bacillati</taxon>
        <taxon>Actinomycetota</taxon>
        <taxon>Actinomycetes</taxon>
        <taxon>Kitasatosporales</taxon>
        <taxon>Streptomycetaceae</taxon>
        <taxon>Streptomyces</taxon>
    </lineage>
</organism>
<keyword evidence="2" id="KW-1185">Reference proteome</keyword>
<evidence type="ECO:0008006" key="3">
    <source>
        <dbReference type="Google" id="ProtNLM"/>
    </source>
</evidence>
<accession>A0ABS4VD19</accession>
<dbReference type="RefSeq" id="WP_056785015.1">
    <property type="nucleotide sequence ID" value="NZ_BMWJ01000003.1"/>
</dbReference>
<dbReference type="EMBL" id="JAGINS010000001">
    <property type="protein sequence ID" value="MBP2361554.1"/>
    <property type="molecule type" value="Genomic_DNA"/>
</dbReference>
<sequence length="145" mass="15222">MHIRVRLLATAVVTGVLLVGCGSSPGEDLEGWYSSGGEKSIRALSDTSGRVNEVSVRPMDVWGAACKELLTKVREAQELDAIPSENAKGFWKEALTAFEDGGNECVAGADADNQPRASAGIREVQKGISRLASTTSMIASDLKAG</sequence>
<evidence type="ECO:0000313" key="1">
    <source>
        <dbReference type="EMBL" id="MBP2361554.1"/>
    </source>
</evidence>
<dbReference type="Proteomes" id="UP001519311">
    <property type="component" value="Unassembled WGS sequence"/>
</dbReference>
<proteinExistence type="predicted"/>
<comment type="caution">
    <text evidence="1">The sequence shown here is derived from an EMBL/GenBank/DDBJ whole genome shotgun (WGS) entry which is preliminary data.</text>
</comment>
<gene>
    <name evidence="1" type="ORF">JOF59_003954</name>
</gene>
<reference evidence="1 2" key="1">
    <citation type="submission" date="2021-03" db="EMBL/GenBank/DDBJ databases">
        <title>Sequencing the genomes of 1000 actinobacteria strains.</title>
        <authorList>
            <person name="Klenk H.-P."/>
        </authorList>
    </citation>
    <scope>NUCLEOTIDE SEQUENCE [LARGE SCALE GENOMIC DNA]</scope>
    <source>
        <strain evidence="1 2">DSM 40843</strain>
    </source>
</reference>
<name>A0ABS4VD19_9ACTN</name>
<evidence type="ECO:0000313" key="2">
    <source>
        <dbReference type="Proteomes" id="UP001519311"/>
    </source>
</evidence>
<dbReference type="PROSITE" id="PS51257">
    <property type="entry name" value="PROKAR_LIPOPROTEIN"/>
    <property type="match status" value="1"/>
</dbReference>